<gene>
    <name evidence="2" type="ORF">H0P51_23745</name>
</gene>
<keyword evidence="3" id="KW-1185">Reference proteome</keyword>
<protein>
    <submittedName>
        <fullName evidence="2">Uncharacterized protein</fullName>
    </submittedName>
</protein>
<evidence type="ECO:0000256" key="1">
    <source>
        <dbReference type="SAM" id="MobiDB-lite"/>
    </source>
</evidence>
<dbReference type="Proteomes" id="UP000510682">
    <property type="component" value="Chromosome"/>
</dbReference>
<reference evidence="3" key="3">
    <citation type="submission" date="2023-07" db="EMBL/GenBank/DDBJ databases">
        <title>Description of Mycobacterium gordonae subsp. intergordonae subsp.nov. and Mycobacterium gordonae subsp. gordonae subsp. nov.</title>
        <authorList>
            <person name="Huang H."/>
        </authorList>
    </citation>
    <scope>NUCLEOTIDE SEQUENCE [LARGE SCALE GENOMIC DNA]</scope>
    <source>
        <strain evidence="3">24</strain>
    </source>
</reference>
<accession>A0A7D6HYZ1</accession>
<feature type="region of interest" description="Disordered" evidence="1">
    <location>
        <begin position="21"/>
        <end position="165"/>
    </location>
</feature>
<dbReference type="KEGG" id="mgor:H0P51_23745"/>
<reference evidence="3" key="1">
    <citation type="submission" date="2020-07" db="EMBL/GenBank/DDBJ databases">
        <title>Description of Mycobacterium gordonae subsp. intergordonae subsp.nov. and Mycobacterium gordonae subsp. gordonae subsp. nov.</title>
        <authorList>
            <person name="Yu X."/>
        </authorList>
    </citation>
    <scope>NUCLEOTIDE SEQUENCE [LARGE SCALE GENOMIC DNA]</scope>
    <source>
        <strain evidence="3">24</strain>
    </source>
</reference>
<evidence type="ECO:0000313" key="3">
    <source>
        <dbReference type="Proteomes" id="UP000510682"/>
    </source>
</evidence>
<evidence type="ECO:0000313" key="2">
    <source>
        <dbReference type="EMBL" id="QLL10453.1"/>
    </source>
</evidence>
<sequence>MALTCTLMARPTRAQMPAWVLAQPAPRPKPEPPAMRVPAAEAPTEEIPLARPRPAKKNAVSKAPPAKRRPSPRDDATERIPVPRKRPVKKVPGRKVPGKKVPAKKVRTKSAVTHKIPPAETPTQKIQLVPYAPYGPGSMRADPDGKGPEGWPIKGRSDSRLFYSPEDDGYDDVEAQVWFENEEFAKRAFFLPGRNRARDD</sequence>
<dbReference type="EMBL" id="CP059165">
    <property type="protein sequence ID" value="QLL10453.1"/>
    <property type="molecule type" value="Genomic_DNA"/>
</dbReference>
<dbReference type="AlphaFoldDB" id="A0A7D6HYZ1"/>
<feature type="compositionally biased region" description="Pro residues" evidence="1">
    <location>
        <begin position="25"/>
        <end position="35"/>
    </location>
</feature>
<name>A0A7D6HYZ1_9MYCO</name>
<organism evidence="2 3">
    <name type="scientific">Mycobacterium vicinigordonae</name>
    <dbReference type="NCBI Taxonomy" id="1719132"/>
    <lineage>
        <taxon>Bacteria</taxon>
        <taxon>Bacillati</taxon>
        <taxon>Actinomycetota</taxon>
        <taxon>Actinomycetes</taxon>
        <taxon>Mycobacteriales</taxon>
        <taxon>Mycobacteriaceae</taxon>
        <taxon>Mycobacterium</taxon>
    </lineage>
</organism>
<feature type="compositionally biased region" description="Basic residues" evidence="1">
    <location>
        <begin position="82"/>
        <end position="108"/>
    </location>
</feature>
<proteinExistence type="predicted"/>
<reference evidence="2 3" key="2">
    <citation type="submission" date="2020-07" db="EMBL/GenBank/DDBJ databases">
        <authorList>
            <person name="Yu X."/>
        </authorList>
    </citation>
    <scope>NUCLEOTIDE SEQUENCE [LARGE SCALE GENOMIC DNA]</scope>
    <source>
        <strain evidence="3">24</strain>
    </source>
</reference>